<evidence type="ECO:0000313" key="1">
    <source>
        <dbReference type="EMBL" id="QFG70492.1"/>
    </source>
</evidence>
<reference evidence="1" key="1">
    <citation type="submission" date="2019-02" db="EMBL/GenBank/DDBJ databases">
        <title>Surfactin genes in AB2.0 and TSBSO3.8 strains.</title>
        <authorList>
            <person name="Seldin L."/>
        </authorList>
    </citation>
    <scope>NUCLEOTIDE SEQUENCE</scope>
    <source>
        <strain evidence="1">TSBSO3.8</strain>
    </source>
</reference>
<dbReference type="EMBL" id="MK570508">
    <property type="protein sequence ID" value="QFG70492.1"/>
    <property type="molecule type" value="Genomic_DNA"/>
</dbReference>
<proteinExistence type="predicted"/>
<name>A0A5P6A798_BACAM</name>
<organism evidence="1">
    <name type="scientific">Bacillus amyloliquefaciens</name>
    <name type="common">Bacillus velezensis</name>
    <dbReference type="NCBI Taxonomy" id="1390"/>
    <lineage>
        <taxon>Bacteria</taxon>
        <taxon>Bacillati</taxon>
        <taxon>Bacillota</taxon>
        <taxon>Bacilli</taxon>
        <taxon>Bacillales</taxon>
        <taxon>Bacillaceae</taxon>
        <taxon>Bacillus</taxon>
        <taxon>Bacillus amyloliquefaciens group</taxon>
    </lineage>
</organism>
<protein>
    <submittedName>
        <fullName evidence="1">Uncharacterized protein</fullName>
    </submittedName>
</protein>
<accession>A0A5P6A798</accession>
<sequence length="37" mass="4237">MLTAFLSDGRLFIVLLRTVTRRPSFSGRTLADKDILR</sequence>
<dbReference type="AlphaFoldDB" id="A0A5P6A798"/>
<gene>
    <name evidence="1" type="ORF">TSBSO38_1734</name>
</gene>